<dbReference type="KEGG" id="spu:100890455"/>
<evidence type="ECO:0000256" key="1">
    <source>
        <dbReference type="SAM" id="MobiDB-lite"/>
    </source>
</evidence>
<evidence type="ECO:0000313" key="2">
    <source>
        <dbReference type="EnsemblMetazoa" id="XP_030840084"/>
    </source>
</evidence>
<dbReference type="RefSeq" id="XP_030840084.1">
    <property type="nucleotide sequence ID" value="XM_030984224.1"/>
</dbReference>
<dbReference type="EnsemblMetazoa" id="XM_030984224">
    <property type="protein sequence ID" value="XP_030840084"/>
    <property type="gene ID" value="LOC100890455"/>
</dbReference>
<dbReference type="RefSeq" id="XP_011676971.2">
    <property type="nucleotide sequence ID" value="XM_011678669.2"/>
</dbReference>
<dbReference type="AlphaFoldDB" id="A0A7M7NVT8"/>
<dbReference type="GeneID" id="100890455"/>
<name>A0A7M7NVT8_STRPU</name>
<feature type="compositionally biased region" description="Pro residues" evidence="1">
    <location>
        <begin position="17"/>
        <end position="47"/>
    </location>
</feature>
<dbReference type="EnsemblMetazoa" id="XM_011678669">
    <property type="protein sequence ID" value="XP_011676971"/>
    <property type="gene ID" value="LOC100890455"/>
</dbReference>
<dbReference type="RefSeq" id="XP_011676972.2">
    <property type="nucleotide sequence ID" value="XM_011678670.2"/>
</dbReference>
<dbReference type="EnsemblMetazoa" id="XM_011678670">
    <property type="protein sequence ID" value="XP_011676972"/>
    <property type="gene ID" value="LOC100890455"/>
</dbReference>
<dbReference type="InParanoid" id="A0A7M7NVT8"/>
<sequence>MSSEKPADGENMAAMGAPPPYSPGEAGPPPAGAPYPPPAGAPYPPPAGRRTLHRQALILIITQPPAPIHPNRACRRPGPPTCSKP</sequence>
<dbReference type="Proteomes" id="UP000007110">
    <property type="component" value="Unassembled WGS sequence"/>
</dbReference>
<accession>A0A7M7NVT8</accession>
<evidence type="ECO:0000313" key="3">
    <source>
        <dbReference type="Proteomes" id="UP000007110"/>
    </source>
</evidence>
<proteinExistence type="predicted"/>
<feature type="region of interest" description="Disordered" evidence="1">
    <location>
        <begin position="1"/>
        <end position="85"/>
    </location>
</feature>
<keyword evidence="3" id="KW-1185">Reference proteome</keyword>
<reference evidence="3" key="1">
    <citation type="submission" date="2015-02" db="EMBL/GenBank/DDBJ databases">
        <title>Genome sequencing for Strongylocentrotus purpuratus.</title>
        <authorList>
            <person name="Murali S."/>
            <person name="Liu Y."/>
            <person name="Vee V."/>
            <person name="English A."/>
            <person name="Wang M."/>
            <person name="Skinner E."/>
            <person name="Han Y."/>
            <person name="Muzny D.M."/>
            <person name="Worley K.C."/>
            <person name="Gibbs R.A."/>
        </authorList>
    </citation>
    <scope>NUCLEOTIDE SEQUENCE</scope>
</reference>
<reference evidence="2" key="2">
    <citation type="submission" date="2021-01" db="UniProtKB">
        <authorList>
            <consortium name="EnsemblMetazoa"/>
        </authorList>
    </citation>
    <scope>IDENTIFICATION</scope>
</reference>
<protein>
    <submittedName>
        <fullName evidence="2">Uncharacterized protein</fullName>
    </submittedName>
</protein>
<organism evidence="2 3">
    <name type="scientific">Strongylocentrotus purpuratus</name>
    <name type="common">Purple sea urchin</name>
    <dbReference type="NCBI Taxonomy" id="7668"/>
    <lineage>
        <taxon>Eukaryota</taxon>
        <taxon>Metazoa</taxon>
        <taxon>Echinodermata</taxon>
        <taxon>Eleutherozoa</taxon>
        <taxon>Echinozoa</taxon>
        <taxon>Echinoidea</taxon>
        <taxon>Euechinoidea</taxon>
        <taxon>Echinacea</taxon>
        <taxon>Camarodonta</taxon>
        <taxon>Echinidea</taxon>
        <taxon>Strongylocentrotidae</taxon>
        <taxon>Strongylocentrotus</taxon>
    </lineage>
</organism>